<feature type="compositionally biased region" description="Polar residues" evidence="1">
    <location>
        <begin position="121"/>
        <end position="133"/>
    </location>
</feature>
<proteinExistence type="predicted"/>
<accession>A0AAN6S1Z4</accession>
<reference evidence="3" key="1">
    <citation type="journal article" date="2023" name="Mol. Phylogenet. Evol.">
        <title>Genome-scale phylogeny and comparative genomics of the fungal order Sordariales.</title>
        <authorList>
            <person name="Hensen N."/>
            <person name="Bonometti L."/>
            <person name="Westerberg I."/>
            <person name="Brannstrom I.O."/>
            <person name="Guillou S."/>
            <person name="Cros-Aarteil S."/>
            <person name="Calhoun S."/>
            <person name="Haridas S."/>
            <person name="Kuo A."/>
            <person name="Mondo S."/>
            <person name="Pangilinan J."/>
            <person name="Riley R."/>
            <person name="LaButti K."/>
            <person name="Andreopoulos B."/>
            <person name="Lipzen A."/>
            <person name="Chen C."/>
            <person name="Yan M."/>
            <person name="Daum C."/>
            <person name="Ng V."/>
            <person name="Clum A."/>
            <person name="Steindorff A."/>
            <person name="Ohm R.A."/>
            <person name="Martin F."/>
            <person name="Silar P."/>
            <person name="Natvig D.O."/>
            <person name="Lalanne C."/>
            <person name="Gautier V."/>
            <person name="Ament-Velasquez S.L."/>
            <person name="Kruys A."/>
            <person name="Hutchinson M.I."/>
            <person name="Powell A.J."/>
            <person name="Barry K."/>
            <person name="Miller A.N."/>
            <person name="Grigoriev I.V."/>
            <person name="Debuchy R."/>
            <person name="Gladieux P."/>
            <person name="Hiltunen Thoren M."/>
            <person name="Johannesson H."/>
        </authorList>
    </citation>
    <scope>NUCLEOTIDE SEQUENCE [LARGE SCALE GENOMIC DNA]</scope>
    <source>
        <strain evidence="3">CBS 340.73</strain>
    </source>
</reference>
<feature type="region of interest" description="Disordered" evidence="1">
    <location>
        <begin position="1"/>
        <end position="62"/>
    </location>
</feature>
<feature type="region of interest" description="Disordered" evidence="1">
    <location>
        <begin position="121"/>
        <end position="155"/>
    </location>
</feature>
<evidence type="ECO:0000313" key="2">
    <source>
        <dbReference type="EMBL" id="KAK3937053.1"/>
    </source>
</evidence>
<dbReference type="EMBL" id="MU853865">
    <property type="protein sequence ID" value="KAK3937053.1"/>
    <property type="molecule type" value="Genomic_DNA"/>
</dbReference>
<evidence type="ECO:0000313" key="3">
    <source>
        <dbReference type="Proteomes" id="UP001303473"/>
    </source>
</evidence>
<dbReference type="AlphaFoldDB" id="A0AAN6S1Z4"/>
<sequence length="155" mass="17078">MSRYSDDPPYRRPVVDPYAYQYPAGPSYNAPGPSTRQSKQGYDDYDDDYEAMTSKMGQTSLKDSGSQYGYGFKTWKELQKKDPASWNELALAWKAWEKLEKKKIIRPFKITYPTIINSNITKAKTSSGSKSNYPSSAPGYGGGSGSSYGGSSGAS</sequence>
<gene>
    <name evidence="2" type="ORF">QBC46DRAFT_345011</name>
</gene>
<name>A0AAN6S1Z4_9PEZI</name>
<dbReference type="Proteomes" id="UP001303473">
    <property type="component" value="Unassembled WGS sequence"/>
</dbReference>
<feature type="compositionally biased region" description="Basic and acidic residues" evidence="1">
    <location>
        <begin position="1"/>
        <end position="14"/>
    </location>
</feature>
<protein>
    <submittedName>
        <fullName evidence="2">Uncharacterized protein</fullName>
    </submittedName>
</protein>
<organism evidence="2 3">
    <name type="scientific">Diplogelasinospora grovesii</name>
    <dbReference type="NCBI Taxonomy" id="303347"/>
    <lineage>
        <taxon>Eukaryota</taxon>
        <taxon>Fungi</taxon>
        <taxon>Dikarya</taxon>
        <taxon>Ascomycota</taxon>
        <taxon>Pezizomycotina</taxon>
        <taxon>Sordariomycetes</taxon>
        <taxon>Sordariomycetidae</taxon>
        <taxon>Sordariales</taxon>
        <taxon>Diplogelasinosporaceae</taxon>
        <taxon>Diplogelasinospora</taxon>
    </lineage>
</organism>
<feature type="compositionally biased region" description="Gly residues" evidence="1">
    <location>
        <begin position="139"/>
        <end position="155"/>
    </location>
</feature>
<keyword evidence="3" id="KW-1185">Reference proteome</keyword>
<evidence type="ECO:0000256" key="1">
    <source>
        <dbReference type="SAM" id="MobiDB-lite"/>
    </source>
</evidence>
<comment type="caution">
    <text evidence="2">The sequence shown here is derived from an EMBL/GenBank/DDBJ whole genome shotgun (WGS) entry which is preliminary data.</text>
</comment>